<dbReference type="InterPro" id="IPR036736">
    <property type="entry name" value="ACP-like_sf"/>
</dbReference>
<keyword evidence="3" id="KW-1185">Reference proteome</keyword>
<feature type="domain" description="Carrier" evidence="1">
    <location>
        <begin position="5"/>
        <end position="91"/>
    </location>
</feature>
<dbReference type="EMBL" id="CYSD01000031">
    <property type="protein sequence ID" value="CUH78578.1"/>
    <property type="molecule type" value="Genomic_DNA"/>
</dbReference>
<dbReference type="Proteomes" id="UP000052022">
    <property type="component" value="Unassembled WGS sequence"/>
</dbReference>
<dbReference type="AlphaFoldDB" id="A0A0P1GAT6"/>
<dbReference type="Gene3D" id="1.10.1200.10">
    <property type="entry name" value="ACP-like"/>
    <property type="match status" value="1"/>
</dbReference>
<dbReference type="InterPro" id="IPR009081">
    <property type="entry name" value="PP-bd_ACP"/>
</dbReference>
<proteinExistence type="predicted"/>
<evidence type="ECO:0000313" key="2">
    <source>
        <dbReference type="EMBL" id="CUH78578.1"/>
    </source>
</evidence>
<dbReference type="PROSITE" id="PS50075">
    <property type="entry name" value="CARRIER"/>
    <property type="match status" value="1"/>
</dbReference>
<dbReference type="Pfam" id="PF00550">
    <property type="entry name" value="PP-binding"/>
    <property type="match status" value="1"/>
</dbReference>
<name>A0A0P1GAT6_9RHOB</name>
<dbReference type="OrthoDB" id="583239at2"/>
<dbReference type="SUPFAM" id="SSF47336">
    <property type="entry name" value="ACP-like"/>
    <property type="match status" value="1"/>
</dbReference>
<protein>
    <recommendedName>
        <fullName evidence="1">Carrier domain-containing protein</fullName>
    </recommendedName>
</protein>
<organism evidence="2 3">
    <name type="scientific">Tritonibacter multivorans</name>
    <dbReference type="NCBI Taxonomy" id="928856"/>
    <lineage>
        <taxon>Bacteria</taxon>
        <taxon>Pseudomonadati</taxon>
        <taxon>Pseudomonadota</taxon>
        <taxon>Alphaproteobacteria</taxon>
        <taxon>Rhodobacterales</taxon>
        <taxon>Paracoccaceae</taxon>
        <taxon>Tritonibacter</taxon>
    </lineage>
</organism>
<dbReference type="STRING" id="928856.SAMN04488049_108123"/>
<evidence type="ECO:0000259" key="1">
    <source>
        <dbReference type="PROSITE" id="PS50075"/>
    </source>
</evidence>
<evidence type="ECO:0000313" key="3">
    <source>
        <dbReference type="Proteomes" id="UP000052022"/>
    </source>
</evidence>
<accession>A0A0P1GAT6</accession>
<reference evidence="2 3" key="1">
    <citation type="submission" date="2015-09" db="EMBL/GenBank/DDBJ databases">
        <authorList>
            <consortium name="Swine Surveillance"/>
        </authorList>
    </citation>
    <scope>NUCLEOTIDE SEQUENCE [LARGE SCALE GENOMIC DNA]</scope>
    <source>
        <strain evidence="2 3">CECT 7557</strain>
    </source>
</reference>
<sequence length="98" mass="10833">MVTTSLAETAVYEILTEFAEEWGLDDLELTGSTTLKCDMGFESTDIMQLFLGLQEAFPSVKIPFQNLIMTDGKFVEDVTVQEVIAFVNREIAGSFSPA</sequence>
<gene>
    <name evidence="2" type="ORF">TRM7557_01952</name>
</gene>